<organism evidence="2 3">
    <name type="scientific">Cyclostephanos tholiformis</name>
    <dbReference type="NCBI Taxonomy" id="382380"/>
    <lineage>
        <taxon>Eukaryota</taxon>
        <taxon>Sar</taxon>
        <taxon>Stramenopiles</taxon>
        <taxon>Ochrophyta</taxon>
        <taxon>Bacillariophyta</taxon>
        <taxon>Coscinodiscophyceae</taxon>
        <taxon>Thalassiosirophycidae</taxon>
        <taxon>Stephanodiscales</taxon>
        <taxon>Stephanodiscaceae</taxon>
        <taxon>Cyclostephanos</taxon>
    </lineage>
</organism>
<comment type="caution">
    <text evidence="2">The sequence shown here is derived from an EMBL/GenBank/DDBJ whole genome shotgun (WGS) entry which is preliminary data.</text>
</comment>
<evidence type="ECO:0000259" key="1">
    <source>
        <dbReference type="PROSITE" id="PS50106"/>
    </source>
</evidence>
<dbReference type="EMBL" id="JALLPB020000502">
    <property type="protein sequence ID" value="KAL3808489.1"/>
    <property type="molecule type" value="Genomic_DNA"/>
</dbReference>
<dbReference type="InterPro" id="IPR041489">
    <property type="entry name" value="PDZ_6"/>
</dbReference>
<dbReference type="InterPro" id="IPR036034">
    <property type="entry name" value="PDZ_sf"/>
</dbReference>
<dbReference type="CDD" id="cd06782">
    <property type="entry name" value="cpPDZ_CPP-like"/>
    <property type="match status" value="1"/>
</dbReference>
<dbReference type="AlphaFoldDB" id="A0ABD3R6P1"/>
<sequence length="152" mass="16409">MAEKLASIFFKDNDLFSPLTREGDICGVGVHLALVHDPPMYGAARPGTAYRYINVVSSVESKAPAEKAGLKAGDIILEVDGTNLDDGQQLYLPDDVADLIRGPEGSEVAVVVERRGARMRFLLTRAPIYDQTSASKTNLVEFSFADVVPVTP</sequence>
<feature type="domain" description="PDZ" evidence="1">
    <location>
        <begin position="55"/>
        <end position="127"/>
    </location>
</feature>
<protein>
    <recommendedName>
        <fullName evidence="1">PDZ domain-containing protein</fullName>
    </recommendedName>
</protein>
<name>A0ABD3R6P1_9STRA</name>
<dbReference type="InterPro" id="IPR001478">
    <property type="entry name" value="PDZ"/>
</dbReference>
<dbReference type="Gene3D" id="2.30.42.10">
    <property type="match status" value="1"/>
</dbReference>
<evidence type="ECO:0000313" key="3">
    <source>
        <dbReference type="Proteomes" id="UP001530377"/>
    </source>
</evidence>
<evidence type="ECO:0000313" key="2">
    <source>
        <dbReference type="EMBL" id="KAL3808489.1"/>
    </source>
</evidence>
<dbReference type="Proteomes" id="UP001530377">
    <property type="component" value="Unassembled WGS sequence"/>
</dbReference>
<dbReference type="Pfam" id="PF17820">
    <property type="entry name" value="PDZ_6"/>
    <property type="match status" value="1"/>
</dbReference>
<gene>
    <name evidence="2" type="ORF">ACHAXA_009814</name>
</gene>
<dbReference type="SMART" id="SM00228">
    <property type="entry name" value="PDZ"/>
    <property type="match status" value="1"/>
</dbReference>
<dbReference type="PROSITE" id="PS50106">
    <property type="entry name" value="PDZ"/>
    <property type="match status" value="1"/>
</dbReference>
<keyword evidence="3" id="KW-1185">Reference proteome</keyword>
<accession>A0ABD3R6P1</accession>
<dbReference type="SUPFAM" id="SSF50156">
    <property type="entry name" value="PDZ domain-like"/>
    <property type="match status" value="1"/>
</dbReference>
<proteinExistence type="predicted"/>
<reference evidence="2 3" key="1">
    <citation type="submission" date="2024-10" db="EMBL/GenBank/DDBJ databases">
        <title>Updated reference genomes for cyclostephanoid diatoms.</title>
        <authorList>
            <person name="Roberts W.R."/>
            <person name="Alverson A.J."/>
        </authorList>
    </citation>
    <scope>NUCLEOTIDE SEQUENCE [LARGE SCALE GENOMIC DNA]</scope>
    <source>
        <strain evidence="2 3">AJA228-03</strain>
    </source>
</reference>